<feature type="signal peptide" evidence="1">
    <location>
        <begin position="1"/>
        <end position="20"/>
    </location>
</feature>
<name>A0A135TKA3_9PEZI</name>
<protein>
    <recommendedName>
        <fullName evidence="4">Secreted protein</fullName>
    </recommendedName>
</protein>
<proteinExistence type="predicted"/>
<accession>A0A135TKA3</accession>
<evidence type="ECO:0000313" key="2">
    <source>
        <dbReference type="EMBL" id="KXH48515.1"/>
    </source>
</evidence>
<keyword evidence="1" id="KW-0732">Signal</keyword>
<reference evidence="2 3" key="1">
    <citation type="submission" date="2014-02" db="EMBL/GenBank/DDBJ databases">
        <title>The genome sequence of Colletotrichum simmondsii CBS122122.</title>
        <authorList>
            <person name="Baroncelli R."/>
            <person name="Thon M.R."/>
        </authorList>
    </citation>
    <scope>NUCLEOTIDE SEQUENCE [LARGE SCALE GENOMIC DNA]</scope>
    <source>
        <strain evidence="2 3">CBS122122</strain>
    </source>
</reference>
<dbReference type="Proteomes" id="UP000070328">
    <property type="component" value="Unassembled WGS sequence"/>
</dbReference>
<comment type="caution">
    <text evidence="2">The sequence shown here is derived from an EMBL/GenBank/DDBJ whole genome shotgun (WGS) entry which is preliminary data.</text>
</comment>
<gene>
    <name evidence="2" type="ORF">CSIM01_04894</name>
</gene>
<organism evidence="2 3">
    <name type="scientific">Colletotrichum simmondsii</name>
    <dbReference type="NCBI Taxonomy" id="703756"/>
    <lineage>
        <taxon>Eukaryota</taxon>
        <taxon>Fungi</taxon>
        <taxon>Dikarya</taxon>
        <taxon>Ascomycota</taxon>
        <taxon>Pezizomycotina</taxon>
        <taxon>Sordariomycetes</taxon>
        <taxon>Hypocreomycetidae</taxon>
        <taxon>Glomerellales</taxon>
        <taxon>Glomerellaceae</taxon>
        <taxon>Colletotrichum</taxon>
        <taxon>Colletotrichum acutatum species complex</taxon>
    </lineage>
</organism>
<keyword evidence="3" id="KW-1185">Reference proteome</keyword>
<feature type="chain" id="PRO_5007804041" description="Secreted protein" evidence="1">
    <location>
        <begin position="21"/>
        <end position="105"/>
    </location>
</feature>
<evidence type="ECO:0000256" key="1">
    <source>
        <dbReference type="SAM" id="SignalP"/>
    </source>
</evidence>
<sequence length="105" mass="11743">MGFIVSTLAWLGGLTAIVVAAPVDKALTPAIFARAEATVFMCDDTRFRGRCRTDVIQTGSCFIVSILLIEEAYIDNVPETFIDSISSIRNDDRNRNTCTWYRLFN</sequence>
<evidence type="ECO:0000313" key="3">
    <source>
        <dbReference type="Proteomes" id="UP000070328"/>
    </source>
</evidence>
<evidence type="ECO:0008006" key="4">
    <source>
        <dbReference type="Google" id="ProtNLM"/>
    </source>
</evidence>
<dbReference type="OrthoDB" id="2910287at2759"/>
<dbReference type="EMBL" id="JFBX01000132">
    <property type="protein sequence ID" value="KXH48515.1"/>
    <property type="molecule type" value="Genomic_DNA"/>
</dbReference>
<dbReference type="AlphaFoldDB" id="A0A135TKA3"/>